<keyword evidence="2" id="KW-0472">Membrane</keyword>
<evidence type="ECO:0000256" key="1">
    <source>
        <dbReference type="SAM" id="MobiDB-lite"/>
    </source>
</evidence>
<name>A0A6M3XUV2_9ZZZZ</name>
<sequence>MGSADGRRRVDTPPPLPRDTSCQRIAEFTERVDPRLIDSADRCLQHALVKGDIARHETALRAHDCRLRKIEEWKAAAKPWITLAASIGAAVAAALLGRYL</sequence>
<evidence type="ECO:0000313" key="3">
    <source>
        <dbReference type="EMBL" id="QJI01617.1"/>
    </source>
</evidence>
<dbReference type="EMBL" id="MT144937">
    <property type="protein sequence ID" value="QJI01617.1"/>
    <property type="molecule type" value="Genomic_DNA"/>
</dbReference>
<accession>A0A6M3XUV2</accession>
<keyword evidence="2" id="KW-0812">Transmembrane</keyword>
<feature type="compositionally biased region" description="Basic and acidic residues" evidence="1">
    <location>
        <begin position="1"/>
        <end position="11"/>
    </location>
</feature>
<feature type="transmembrane region" description="Helical" evidence="2">
    <location>
        <begin position="76"/>
        <end position="97"/>
    </location>
</feature>
<proteinExistence type="predicted"/>
<dbReference type="AlphaFoldDB" id="A0A6M3XUV2"/>
<reference evidence="3" key="1">
    <citation type="submission" date="2020-03" db="EMBL/GenBank/DDBJ databases">
        <title>The deep terrestrial virosphere.</title>
        <authorList>
            <person name="Holmfeldt K."/>
            <person name="Nilsson E."/>
            <person name="Simone D."/>
            <person name="Lopez-Fernandez M."/>
            <person name="Wu X."/>
            <person name="de Brujin I."/>
            <person name="Lundin D."/>
            <person name="Andersson A."/>
            <person name="Bertilsson S."/>
            <person name="Dopson M."/>
        </authorList>
    </citation>
    <scope>NUCLEOTIDE SEQUENCE</scope>
    <source>
        <strain evidence="3">TM448B02664</strain>
    </source>
</reference>
<keyword evidence="2" id="KW-1133">Transmembrane helix</keyword>
<organism evidence="3">
    <name type="scientific">viral metagenome</name>
    <dbReference type="NCBI Taxonomy" id="1070528"/>
    <lineage>
        <taxon>unclassified sequences</taxon>
        <taxon>metagenomes</taxon>
        <taxon>organismal metagenomes</taxon>
    </lineage>
</organism>
<feature type="region of interest" description="Disordered" evidence="1">
    <location>
        <begin position="1"/>
        <end position="24"/>
    </location>
</feature>
<evidence type="ECO:0000256" key="2">
    <source>
        <dbReference type="SAM" id="Phobius"/>
    </source>
</evidence>
<protein>
    <submittedName>
        <fullName evidence="3">Uncharacterized protein</fullName>
    </submittedName>
</protein>
<gene>
    <name evidence="3" type="ORF">TM448B02664_0005</name>
</gene>